<evidence type="ECO:0000313" key="2">
    <source>
        <dbReference type="EMBL" id="GGR20336.1"/>
    </source>
</evidence>
<dbReference type="Proteomes" id="UP000642014">
    <property type="component" value="Unassembled WGS sequence"/>
</dbReference>
<name>A0AAV4KII6_9ACTN</name>
<sequence>MVREGLRQSECHSEGIFTMALVVSFVGTSPIPQSGAGSSYRIWQYKVDGTGAEIPNGLRMALALPGGLQVVEPSLYAGVSELNGSFLWDDPASGLHFVGRTATSPGSLTISFVAPARTSTGRMQLFKSASGADWTAAPFATVSGGTAAPGQSMVMPAPGAPAYTGQPVHDFAGTLPYASELLGVYQPLVGWLGAQSSMSTAAANPDSAYARLAPDSFRGDGARSLGDEALAALAGRFAAQAAGGLSPVGLVNLFREYFFEFDTFLGVPAGHVWVSPGGSVEVVETSTRRTLVERTAEVSEEVTRKTEESLTEQDDVADAVKEENASDTKLGVSATGGVNAKIYHADASLSFSTQSTARRGSEATHKQTRTQTAKASSEIKRNFKTTFKTVTESTDTSSRRYFLQNNTAELVNYEMRRKMRKVGVQLQHVGTRLCWQVYLGDPGVDLGLGDMVHVVEAPDLTAVPRPERLPDLEDKLIPFHFDIPFLHNDGPDDEGELTYTPNPTVPCRGINTTAVGADDTVQFCFTKPLPPPPPDYELTGIASIERHGARVEFAPFDSADLVPNPDTTTTPHKLKLRLTYANWQGKPSLPFDAMLTYKPTAAAVARRKQANDDAEAAYRRQVERLQHEAYGKAVRERLRLVSQMRSRPPEDLRSEERRWVFRNLIRKLQNSGHYPAPLSAGAPASLPYAEAEQIQRFFDVDEMLYFVAPDFWRPGPLDPPPVTRDSVGRYPVPPAQEPVPAPGTVALPLAGQTVAGWYSRADEYKAAGGRVPPVSEYRVDYLITEQTDPAPLGSSLGWLIQIDADARRNEFLNAAWVKAVMPVRPGQEAAALAWLKGVEGEAGLDVPYTLQEGDPESFGGKKIGEVLVLVAQELKESNSDHRRTADSEKVFESGFDPLEGGFRPAEPYQVFDQWVEVLPTDQVAAVAVRYDPKTGQQL</sequence>
<dbReference type="EMBL" id="BMSJ01000003">
    <property type="protein sequence ID" value="GGR20336.1"/>
    <property type="molecule type" value="Genomic_DNA"/>
</dbReference>
<proteinExistence type="predicted"/>
<dbReference type="AlphaFoldDB" id="A0AAV4KII6"/>
<gene>
    <name evidence="2" type="ORF">GCM10010497_23230</name>
</gene>
<comment type="caution">
    <text evidence="2">The sequence shown here is derived from an EMBL/GenBank/DDBJ whole genome shotgun (WGS) entry which is preliminary data.</text>
</comment>
<evidence type="ECO:0000313" key="3">
    <source>
        <dbReference type="Proteomes" id="UP000642014"/>
    </source>
</evidence>
<organism evidence="2 3">
    <name type="scientific">Streptomyces cinereoruber</name>
    <dbReference type="NCBI Taxonomy" id="67260"/>
    <lineage>
        <taxon>Bacteria</taxon>
        <taxon>Bacillati</taxon>
        <taxon>Actinomycetota</taxon>
        <taxon>Actinomycetes</taxon>
        <taxon>Kitasatosporales</taxon>
        <taxon>Streptomycetaceae</taxon>
        <taxon>Streptomyces</taxon>
    </lineage>
</organism>
<reference evidence="2 3" key="1">
    <citation type="journal article" date="2014" name="Int. J. Syst. Evol. Microbiol.">
        <title>Complete genome sequence of Corynebacterium casei LMG S-19264T (=DSM 44701T), isolated from a smear-ripened cheese.</title>
        <authorList>
            <consortium name="US DOE Joint Genome Institute (JGI-PGF)"/>
            <person name="Walter F."/>
            <person name="Albersmeier A."/>
            <person name="Kalinowski J."/>
            <person name="Ruckert C."/>
        </authorList>
    </citation>
    <scope>NUCLEOTIDE SEQUENCE [LARGE SCALE GENOMIC DNA]</scope>
    <source>
        <strain evidence="2 3">JCM 4205</strain>
    </source>
</reference>
<feature type="region of interest" description="Disordered" evidence="1">
    <location>
        <begin position="353"/>
        <end position="377"/>
    </location>
</feature>
<protein>
    <submittedName>
        <fullName evidence="2">Uncharacterized protein</fullName>
    </submittedName>
</protein>
<evidence type="ECO:0000256" key="1">
    <source>
        <dbReference type="SAM" id="MobiDB-lite"/>
    </source>
</evidence>
<accession>A0AAV4KII6</accession>